<accession>A0A1B9HXT8</accession>
<organism evidence="4">
    <name type="scientific">Kwoniella pini CBS 10737</name>
    <dbReference type="NCBI Taxonomy" id="1296096"/>
    <lineage>
        <taxon>Eukaryota</taxon>
        <taxon>Fungi</taxon>
        <taxon>Dikarya</taxon>
        <taxon>Basidiomycota</taxon>
        <taxon>Agaricomycotina</taxon>
        <taxon>Tremellomycetes</taxon>
        <taxon>Tremellales</taxon>
        <taxon>Cryptococcaceae</taxon>
        <taxon>Kwoniella</taxon>
    </lineage>
</organism>
<feature type="region of interest" description="Disordered" evidence="2">
    <location>
        <begin position="50"/>
        <end position="217"/>
    </location>
</feature>
<feature type="compositionally biased region" description="Acidic residues" evidence="2">
    <location>
        <begin position="1095"/>
        <end position="1107"/>
    </location>
</feature>
<feature type="compositionally biased region" description="Polar residues" evidence="2">
    <location>
        <begin position="9"/>
        <end position="24"/>
    </location>
</feature>
<dbReference type="PANTHER" id="PTHR12048:SF0">
    <property type="entry name" value="CCAAT_ENHANCER-BINDING PROTEIN ZETA"/>
    <property type="match status" value="1"/>
</dbReference>
<dbReference type="KEGG" id="kpin:30174294"/>
<reference evidence="4" key="1">
    <citation type="submission" date="2013-07" db="EMBL/GenBank/DDBJ databases">
        <title>The Genome Sequence of Cryptococcus pinus CBS10737.</title>
        <authorList>
            <consortium name="The Broad Institute Genome Sequencing Platform"/>
            <person name="Cuomo C."/>
            <person name="Litvintseva A."/>
            <person name="Chen Y."/>
            <person name="Heitman J."/>
            <person name="Sun S."/>
            <person name="Springer D."/>
            <person name="Dromer F."/>
            <person name="Young S.K."/>
            <person name="Zeng Q."/>
            <person name="Gargeya S."/>
            <person name="Fitzgerald M."/>
            <person name="Abouelleil A."/>
            <person name="Alvarado L."/>
            <person name="Berlin A.M."/>
            <person name="Chapman S.B."/>
            <person name="Dewar J."/>
            <person name="Goldberg J."/>
            <person name="Griggs A."/>
            <person name="Gujja S."/>
            <person name="Hansen M."/>
            <person name="Howarth C."/>
            <person name="Imamovic A."/>
            <person name="Larimer J."/>
            <person name="McCowan C."/>
            <person name="Murphy C."/>
            <person name="Pearson M."/>
            <person name="Priest M."/>
            <person name="Roberts A."/>
            <person name="Saif S."/>
            <person name="Shea T."/>
            <person name="Sykes S."/>
            <person name="Wortman J."/>
            <person name="Nusbaum C."/>
            <person name="Birren B."/>
        </authorList>
    </citation>
    <scope>NUCLEOTIDE SEQUENCE [LARGE SCALE GENOMIC DNA]</scope>
    <source>
        <strain evidence="4">CBS 10737</strain>
    </source>
</reference>
<feature type="compositionally biased region" description="Acidic residues" evidence="2">
    <location>
        <begin position="107"/>
        <end position="157"/>
    </location>
</feature>
<evidence type="ECO:0000313" key="6">
    <source>
        <dbReference type="Proteomes" id="UP000094020"/>
    </source>
</evidence>
<gene>
    <name evidence="4" type="ORF">I206_05925</name>
    <name evidence="5" type="ORF">I206_107592</name>
</gene>
<dbReference type="InterPro" id="IPR005612">
    <property type="entry name" value="CCAAT-binding_factor"/>
</dbReference>
<protein>
    <submittedName>
        <fullName evidence="4">Ribosome biogenesis protein MAK21</fullName>
    </submittedName>
</protein>
<feature type="compositionally biased region" description="Basic and acidic residues" evidence="2">
    <location>
        <begin position="912"/>
        <end position="925"/>
    </location>
</feature>
<sequence>MAKGRGSKSTKLLNKTFGSATGANATAGPSKYNKISEELKQAVRDLGGDENDFELIDGIDESDNDEPAAPIKATTDVKKPVDEKSLKKELGDFMKGLDFSVTGVTEVESEEEEEEDVDDSEDDGEEEEEDDDDDDEEQSEEAEASEEEEDSNEDQEDDGKAELVEARSTAKTGPVQQSKKIINEPKQVSTSTSDQDSSSGVNVPASSSWTTLLPTLPSLDIPPRPITGHAFNELKQKAFKLLDNLPPLNRASSTSDQAFIAQILQSGTHQDKLSALVLLVRESPVHAMKELNRLRYMAGWKEDGTVGAGAGSNKDQRVAVIKALSDWWVNGGGKPAGKLKYFADQPLLSHPQLTDRHLLIFAFEDYLKRWFFSLLQVMEVLSHDTLPFVRTQALHIIFQLLAGNAEQEQNLLRLGVNKLGDTDRSVASKASHHILQLLQAHPAMKAVVAREVSALILKPTGPTAPAASSGSHIKFDDDVKSKKPEEKKSDTVNHARYYGLITLNQITLTRKDQEVAGKLVDLYFEIFREILGDPKLSQEDNSKENEAEIADEQIEKVAGKVDKWRGRRKGTRTKNGRKTAIEQEEELIENSESKLVGAVLTGINRALPFAKLDETMFESYMDTLFTITHKGTFNTSIQALNLIYQVARTDSESRQTVSDRYYRTLYDSLFDQRLMTSSKQAMYLNLLFKSMKVDDRINRVMAFVKRLLQMLSMHQPPFVCGALYLLGDLFNTTPGLKKMLIEPEDDDIEHFVDADQKDTIKPSTDKPSHEKEYDGKKREPLYSNADSSCLWDLVPFLTHFHPSVSLQANQLLLSQPLTGSADISLNSLVSFLDRFVYRNPKKTLQPKGASIMQPAAISDKTGSVIQNKGARSATAGEAGMMVNSEQFWRKKVDDVPVEMMFFHKYFSEKLQRNENSKKGKGKAQEDTDEEEEESVGGDNDDDELPSDIADEEGSDEDEESNIEVEEQVEDNEEGSDPEEDEIWKAMKASMPGADDDMGLSDEEDDIDDISISDDMTEYSSDEQDEEEEEEQDLSEDENEEEDDEEEEDEEELPKKSKDKRAISPTTSNSSFPDFDDEDEDLLSESEMPNIVLSGPEEEEDNDDEEEKIEIGKRKRNAERKANKKKRKELPTFGSYEDYQALIEAGEEEED</sequence>
<evidence type="ECO:0000259" key="3">
    <source>
        <dbReference type="Pfam" id="PF03914"/>
    </source>
</evidence>
<feature type="compositionally biased region" description="Basic and acidic residues" evidence="2">
    <location>
        <begin position="473"/>
        <end position="488"/>
    </location>
</feature>
<feature type="compositionally biased region" description="Low complexity" evidence="2">
    <location>
        <begin position="189"/>
        <end position="217"/>
    </location>
</feature>
<evidence type="ECO:0000313" key="4">
    <source>
        <dbReference type="EMBL" id="OCF48058.1"/>
    </source>
</evidence>
<dbReference type="RefSeq" id="XP_019009277.1">
    <property type="nucleotide sequence ID" value="XM_019157637.1"/>
</dbReference>
<dbReference type="EMBL" id="CP144529">
    <property type="protein sequence ID" value="WWC73620.1"/>
    <property type="molecule type" value="Genomic_DNA"/>
</dbReference>
<comment type="similarity">
    <text evidence="1">Belongs to the CBF/MAK21 family.</text>
</comment>
<feature type="compositionally biased region" description="Basic residues" evidence="2">
    <location>
        <begin position="1112"/>
        <end position="1127"/>
    </location>
</feature>
<dbReference type="GO" id="GO:0005634">
    <property type="term" value="C:nucleus"/>
    <property type="evidence" value="ECO:0007669"/>
    <property type="project" value="UniProtKB-ARBA"/>
</dbReference>
<reference evidence="4" key="3">
    <citation type="submission" date="2016-07" db="EMBL/GenBank/DDBJ databases">
        <title>Evolution of pathogenesis and genome organization in the Tremellales.</title>
        <authorList>
            <person name="Cuomo C."/>
            <person name="Litvintseva A."/>
            <person name="Heitman J."/>
            <person name="Chen Y."/>
            <person name="Sun S."/>
            <person name="Springer D."/>
            <person name="Dromer F."/>
            <person name="Young S."/>
            <person name="Zeng Q."/>
            <person name="Chapman S."/>
            <person name="Gujja S."/>
            <person name="Saif S."/>
            <person name="Birren B."/>
        </authorList>
    </citation>
    <scope>NUCLEOTIDE SEQUENCE</scope>
    <source>
        <strain evidence="4">CBS 10737</strain>
    </source>
</reference>
<feature type="compositionally biased region" description="Basic and acidic residues" evidence="2">
    <location>
        <begin position="75"/>
        <end position="92"/>
    </location>
</feature>
<evidence type="ECO:0000313" key="5">
    <source>
        <dbReference type="EMBL" id="WWC73620.1"/>
    </source>
</evidence>
<feature type="compositionally biased region" description="Acidic residues" evidence="2">
    <location>
        <begin position="993"/>
        <end position="1051"/>
    </location>
</feature>
<proteinExistence type="inferred from homology"/>
<feature type="region of interest" description="Disordered" evidence="2">
    <location>
        <begin position="1"/>
        <end position="33"/>
    </location>
</feature>
<dbReference type="GeneID" id="30174294"/>
<keyword evidence="6" id="KW-1185">Reference proteome</keyword>
<evidence type="ECO:0000256" key="1">
    <source>
        <dbReference type="ARBA" id="ARBA00007797"/>
    </source>
</evidence>
<dbReference type="AlphaFoldDB" id="A0A1B9HXT8"/>
<feature type="compositionally biased region" description="Polar residues" evidence="2">
    <location>
        <begin position="169"/>
        <end position="180"/>
    </location>
</feature>
<dbReference type="OrthoDB" id="28947at2759"/>
<evidence type="ECO:0000256" key="2">
    <source>
        <dbReference type="SAM" id="MobiDB-lite"/>
    </source>
</evidence>
<dbReference type="Proteomes" id="UP000094020">
    <property type="component" value="Chromosome 11"/>
</dbReference>
<dbReference type="InterPro" id="IPR040155">
    <property type="entry name" value="CEBPZ/Mak21-like"/>
</dbReference>
<feature type="compositionally biased region" description="Acidic residues" evidence="2">
    <location>
        <begin position="926"/>
        <end position="981"/>
    </location>
</feature>
<dbReference type="SUPFAM" id="SSF48371">
    <property type="entry name" value="ARM repeat"/>
    <property type="match status" value="1"/>
</dbReference>
<reference evidence="5" key="4">
    <citation type="submission" date="2024-02" db="EMBL/GenBank/DDBJ databases">
        <title>Comparative genomics of Cryptococcus and Kwoniella reveals pathogenesis evolution and contrasting modes of karyotype evolution via chromosome fusion or intercentromeric recombination.</title>
        <authorList>
            <person name="Coelho M.A."/>
            <person name="David-Palma M."/>
            <person name="Shea T."/>
            <person name="Bowers K."/>
            <person name="McGinley-Smith S."/>
            <person name="Mohammad A.W."/>
            <person name="Gnirke A."/>
            <person name="Yurkov A.M."/>
            <person name="Nowrousian M."/>
            <person name="Sun S."/>
            <person name="Cuomo C.A."/>
            <person name="Heitman J."/>
        </authorList>
    </citation>
    <scope>NUCLEOTIDE SEQUENCE</scope>
    <source>
        <strain evidence="5">CBS 10737</strain>
    </source>
</reference>
<feature type="compositionally biased region" description="Acidic residues" evidence="2">
    <location>
        <begin position="1073"/>
        <end position="1083"/>
    </location>
</feature>
<feature type="compositionally biased region" description="Basic and acidic residues" evidence="2">
    <location>
        <begin position="1052"/>
        <end position="1061"/>
    </location>
</feature>
<dbReference type="InterPro" id="IPR016024">
    <property type="entry name" value="ARM-type_fold"/>
</dbReference>
<dbReference type="EMBL" id="KI894014">
    <property type="protein sequence ID" value="OCF48058.1"/>
    <property type="molecule type" value="Genomic_DNA"/>
</dbReference>
<feature type="domain" description="CCAAT-binding factor" evidence="3">
    <location>
        <begin position="636"/>
        <end position="807"/>
    </location>
</feature>
<feature type="region of interest" description="Disordered" evidence="2">
    <location>
        <begin position="912"/>
        <end position="1134"/>
    </location>
</feature>
<feature type="compositionally biased region" description="Acidic residues" evidence="2">
    <location>
        <begin position="50"/>
        <end position="66"/>
    </location>
</feature>
<dbReference type="STRING" id="1296096.A0A1B9HXT8"/>
<name>A0A1B9HXT8_9TREE</name>
<reference evidence="5" key="2">
    <citation type="submission" date="2013-07" db="EMBL/GenBank/DDBJ databases">
        <authorList>
            <consortium name="The Broad Institute Genome Sequencing Platform"/>
            <person name="Cuomo C."/>
            <person name="Litvintseva A."/>
            <person name="Chen Y."/>
            <person name="Heitman J."/>
            <person name="Sun S."/>
            <person name="Springer D."/>
            <person name="Dromer F."/>
            <person name="Young S.K."/>
            <person name="Zeng Q."/>
            <person name="Gargeya S."/>
            <person name="Fitzgerald M."/>
            <person name="Abouelleil A."/>
            <person name="Alvarado L."/>
            <person name="Berlin A.M."/>
            <person name="Chapman S.B."/>
            <person name="Dewar J."/>
            <person name="Goldberg J."/>
            <person name="Griggs A."/>
            <person name="Gujja S."/>
            <person name="Hansen M."/>
            <person name="Howarth C."/>
            <person name="Imamovic A."/>
            <person name="Larimer J."/>
            <person name="McCowan C."/>
            <person name="Murphy C."/>
            <person name="Pearson M."/>
            <person name="Priest M."/>
            <person name="Roberts A."/>
            <person name="Saif S."/>
            <person name="Shea T."/>
            <person name="Sykes S."/>
            <person name="Wortman J."/>
            <person name="Nusbaum C."/>
            <person name="Birren B."/>
        </authorList>
    </citation>
    <scope>NUCLEOTIDE SEQUENCE</scope>
    <source>
        <strain evidence="5">CBS 10737</strain>
    </source>
</reference>
<feature type="region of interest" description="Disordered" evidence="2">
    <location>
        <begin position="461"/>
        <end position="488"/>
    </location>
</feature>
<feature type="region of interest" description="Disordered" evidence="2">
    <location>
        <begin position="753"/>
        <end position="779"/>
    </location>
</feature>
<dbReference type="Pfam" id="PF03914">
    <property type="entry name" value="CBF"/>
    <property type="match status" value="1"/>
</dbReference>
<dbReference type="PANTHER" id="PTHR12048">
    <property type="entry name" value="CCAAT-BINDING FACTOR-RELATED"/>
    <property type="match status" value="1"/>
</dbReference>